<accession>A0A0R1NAH2</accession>
<dbReference type="GO" id="GO:0005507">
    <property type="term" value="F:copper ion binding"/>
    <property type="evidence" value="ECO:0007669"/>
    <property type="project" value="TreeGrafter"/>
</dbReference>
<organism evidence="3 4">
    <name type="scientific">Schleiferilactobacillus perolens DSM 12744</name>
    <dbReference type="NCBI Taxonomy" id="1423792"/>
    <lineage>
        <taxon>Bacteria</taxon>
        <taxon>Bacillati</taxon>
        <taxon>Bacillota</taxon>
        <taxon>Bacilli</taxon>
        <taxon>Lactobacillales</taxon>
        <taxon>Lactobacillaceae</taxon>
        <taxon>Schleiferilactobacillus</taxon>
    </lineage>
</organism>
<dbReference type="InterPro" id="IPR005627">
    <property type="entry name" value="CutC-like"/>
</dbReference>
<dbReference type="Gene3D" id="3.20.20.380">
    <property type="entry name" value="Copper homeostasis (CutC) domain"/>
    <property type="match status" value="1"/>
</dbReference>
<sequence>MVQFLKEVAVENFTHIPALLAAGADRIELNDNLAVGGTTVSRGVMAESIRYVHEKQRSIAVMIRPRGGNFVYNDTEVKMMETDVFVAQELGADAIVTGALTPAGDIDTDAMAQLIAAAAGMTVVFHMAFDAIPQDKQTAALKWLAAHDVSRVLTHGGPLTIPIQDTLAHLAETVQAAPKNLTILPGGGITAVNADEIATSLGVKQLHGTKLVTI</sequence>
<dbReference type="Proteomes" id="UP000051330">
    <property type="component" value="Unassembled WGS sequence"/>
</dbReference>
<dbReference type="GO" id="GO:0005737">
    <property type="term" value="C:cytoplasm"/>
    <property type="evidence" value="ECO:0007669"/>
    <property type="project" value="UniProtKB-SubCell"/>
</dbReference>
<comment type="caution">
    <text evidence="2">Once thought to be involved in copper homeostasis, experiments in E.coli have shown this is not the case.</text>
</comment>
<protein>
    <recommendedName>
        <fullName evidence="2">PF03932 family protein CutC</fullName>
    </recommendedName>
</protein>
<comment type="caution">
    <text evidence="3">The sequence shown here is derived from an EMBL/GenBank/DDBJ whole genome shotgun (WGS) entry which is preliminary data.</text>
</comment>
<gene>
    <name evidence="2" type="primary">cutC</name>
    <name evidence="3" type="ORF">FD09_GL002247</name>
</gene>
<dbReference type="PATRIC" id="fig|1423792.3.peg.2286"/>
<dbReference type="AlphaFoldDB" id="A0A0R1NAH2"/>
<dbReference type="PANTHER" id="PTHR12598:SF0">
    <property type="entry name" value="COPPER HOMEOSTASIS PROTEIN CUTC HOMOLOG"/>
    <property type="match status" value="1"/>
</dbReference>
<comment type="subcellular location">
    <subcellularLocation>
        <location evidence="2">Cytoplasm</location>
    </subcellularLocation>
</comment>
<reference evidence="3 4" key="1">
    <citation type="journal article" date="2015" name="Genome Announc.">
        <title>Expanding the biotechnology potential of lactobacilli through comparative genomics of 213 strains and associated genera.</title>
        <authorList>
            <person name="Sun Z."/>
            <person name="Harris H.M."/>
            <person name="McCann A."/>
            <person name="Guo C."/>
            <person name="Argimon S."/>
            <person name="Zhang W."/>
            <person name="Yang X."/>
            <person name="Jeffery I.B."/>
            <person name="Cooney J.C."/>
            <person name="Kagawa T.F."/>
            <person name="Liu W."/>
            <person name="Song Y."/>
            <person name="Salvetti E."/>
            <person name="Wrobel A."/>
            <person name="Rasinkangas P."/>
            <person name="Parkhill J."/>
            <person name="Rea M.C."/>
            <person name="O'Sullivan O."/>
            <person name="Ritari J."/>
            <person name="Douillard F.P."/>
            <person name="Paul Ross R."/>
            <person name="Yang R."/>
            <person name="Briner A.E."/>
            <person name="Felis G.E."/>
            <person name="de Vos W.M."/>
            <person name="Barrangou R."/>
            <person name="Klaenhammer T.R."/>
            <person name="Caufield P.W."/>
            <person name="Cui Y."/>
            <person name="Zhang H."/>
            <person name="O'Toole P.W."/>
        </authorList>
    </citation>
    <scope>NUCLEOTIDE SEQUENCE [LARGE SCALE GENOMIC DNA]</scope>
    <source>
        <strain evidence="3 4">DSM 12744</strain>
    </source>
</reference>
<evidence type="ECO:0000313" key="4">
    <source>
        <dbReference type="Proteomes" id="UP000051330"/>
    </source>
</evidence>
<evidence type="ECO:0000313" key="3">
    <source>
        <dbReference type="EMBL" id="KRL13416.1"/>
    </source>
</evidence>
<dbReference type="InterPro" id="IPR036822">
    <property type="entry name" value="CutC-like_dom_sf"/>
</dbReference>
<dbReference type="RefSeq" id="WP_057819394.1">
    <property type="nucleotide sequence ID" value="NZ_AZEC01000004.1"/>
</dbReference>
<name>A0A0R1NAH2_9LACO</name>
<proteinExistence type="inferred from homology"/>
<evidence type="ECO:0000256" key="1">
    <source>
        <dbReference type="ARBA" id="ARBA00007768"/>
    </source>
</evidence>
<dbReference type="EMBL" id="AZEC01000004">
    <property type="protein sequence ID" value="KRL13416.1"/>
    <property type="molecule type" value="Genomic_DNA"/>
</dbReference>
<keyword evidence="2" id="KW-0963">Cytoplasm</keyword>
<keyword evidence="4" id="KW-1185">Reference proteome</keyword>
<dbReference type="HAMAP" id="MF_00795">
    <property type="entry name" value="CutC"/>
    <property type="match status" value="1"/>
</dbReference>
<dbReference type="PANTHER" id="PTHR12598">
    <property type="entry name" value="COPPER HOMEOSTASIS PROTEIN CUTC"/>
    <property type="match status" value="1"/>
</dbReference>
<evidence type="ECO:0000256" key="2">
    <source>
        <dbReference type="HAMAP-Rule" id="MF_00795"/>
    </source>
</evidence>
<dbReference type="STRING" id="1423792.FD09_GL002247"/>
<dbReference type="Pfam" id="PF03932">
    <property type="entry name" value="CutC"/>
    <property type="match status" value="1"/>
</dbReference>
<dbReference type="SUPFAM" id="SSF110395">
    <property type="entry name" value="CutC-like"/>
    <property type="match status" value="1"/>
</dbReference>
<dbReference type="OrthoDB" id="9815677at2"/>
<comment type="similarity">
    <text evidence="1 2">Belongs to the CutC family.</text>
</comment>